<accession>A0A8T1V2Q0</accession>
<evidence type="ECO:0000313" key="4">
    <source>
        <dbReference type="Proteomes" id="UP000693981"/>
    </source>
</evidence>
<name>A0A8T1V2Q0_9STRA</name>
<protein>
    <submittedName>
        <fullName evidence="3">Uncharacterized protein</fullName>
    </submittedName>
</protein>
<feature type="region of interest" description="Disordered" evidence="2">
    <location>
        <begin position="27"/>
        <end position="53"/>
    </location>
</feature>
<evidence type="ECO:0000256" key="1">
    <source>
        <dbReference type="SAM" id="Coils"/>
    </source>
</evidence>
<sequence>MTFQLDEDDQILEAALSLLDEYDNAELPTTDAELPPKSPCKKRKTSRNYNPNRARAAQYQELLALRELVPKLQRRLQHLEEEMQRRQTEALAVERNESLELWKKMAKHQEQTREHAEEENQRLRELVKEQAEISHRSVQQLLQTRQSLLQTHPRPYLSPYRRMYAVPLRHCDGAVFREMADSIDAVHHEVLEVFGAGSSCREKQSSAVSSGNGYSQFFADKVLPFDLDATGAAAWQFFAHSFRRPTTRFYYHKDSRQSVELVSDDTVVESFGEEHHFGQIMLDFKVKQ</sequence>
<organism evidence="3 4">
    <name type="scientific">Phytophthora boehmeriae</name>
    <dbReference type="NCBI Taxonomy" id="109152"/>
    <lineage>
        <taxon>Eukaryota</taxon>
        <taxon>Sar</taxon>
        <taxon>Stramenopiles</taxon>
        <taxon>Oomycota</taxon>
        <taxon>Peronosporomycetes</taxon>
        <taxon>Peronosporales</taxon>
        <taxon>Peronosporaceae</taxon>
        <taxon>Phytophthora</taxon>
    </lineage>
</organism>
<dbReference type="EMBL" id="JAGDFL010001872">
    <property type="protein sequence ID" value="KAG7375211.1"/>
    <property type="molecule type" value="Genomic_DNA"/>
</dbReference>
<keyword evidence="4" id="KW-1185">Reference proteome</keyword>
<feature type="non-terminal residue" evidence="3">
    <location>
        <position position="288"/>
    </location>
</feature>
<gene>
    <name evidence="3" type="ORF">PHYBOEH_003172</name>
</gene>
<dbReference type="Proteomes" id="UP000693981">
    <property type="component" value="Unassembled WGS sequence"/>
</dbReference>
<evidence type="ECO:0000256" key="2">
    <source>
        <dbReference type="SAM" id="MobiDB-lite"/>
    </source>
</evidence>
<reference evidence="3" key="1">
    <citation type="submission" date="2021-02" db="EMBL/GenBank/DDBJ databases">
        <authorList>
            <person name="Palmer J.M."/>
        </authorList>
    </citation>
    <scope>NUCLEOTIDE SEQUENCE</scope>
    <source>
        <strain evidence="3">SCRP23</strain>
    </source>
</reference>
<keyword evidence="1" id="KW-0175">Coiled coil</keyword>
<comment type="caution">
    <text evidence="3">The sequence shown here is derived from an EMBL/GenBank/DDBJ whole genome shotgun (WGS) entry which is preliminary data.</text>
</comment>
<dbReference type="PANTHER" id="PTHR35796">
    <property type="entry name" value="HYPOTHETICAL CYTOSOLIC PROTEIN"/>
    <property type="match status" value="1"/>
</dbReference>
<proteinExistence type="predicted"/>
<feature type="coiled-coil region" evidence="1">
    <location>
        <begin position="62"/>
        <end position="136"/>
    </location>
</feature>
<dbReference type="AlphaFoldDB" id="A0A8T1V2Q0"/>
<dbReference type="PANTHER" id="PTHR35796:SF3">
    <property type="entry name" value="BHLH DOMAIN-CONTAINING PROTEIN"/>
    <property type="match status" value="1"/>
</dbReference>
<evidence type="ECO:0000313" key="3">
    <source>
        <dbReference type="EMBL" id="KAG7375211.1"/>
    </source>
</evidence>
<dbReference type="OrthoDB" id="126400at2759"/>